<evidence type="ECO:0000256" key="6">
    <source>
        <dbReference type="ARBA" id="ARBA00023136"/>
    </source>
</evidence>
<evidence type="ECO:0000256" key="5">
    <source>
        <dbReference type="ARBA" id="ARBA00022989"/>
    </source>
</evidence>
<dbReference type="GO" id="GO:0016323">
    <property type="term" value="C:basolateral plasma membrane"/>
    <property type="evidence" value="ECO:0007669"/>
    <property type="project" value="TreeGrafter"/>
</dbReference>
<dbReference type="GO" id="GO:0015254">
    <property type="term" value="F:glycerol channel activity"/>
    <property type="evidence" value="ECO:0007669"/>
    <property type="project" value="TreeGrafter"/>
</dbReference>
<dbReference type="InterPro" id="IPR000425">
    <property type="entry name" value="MIP"/>
</dbReference>
<evidence type="ECO:0000256" key="1">
    <source>
        <dbReference type="ARBA" id="ARBA00004141"/>
    </source>
</evidence>
<dbReference type="InterPro" id="IPR023271">
    <property type="entry name" value="Aquaporin-like"/>
</dbReference>
<evidence type="ECO:0000256" key="3">
    <source>
        <dbReference type="ARBA" id="ARBA00022448"/>
    </source>
</evidence>
<dbReference type="InterPro" id="IPR050363">
    <property type="entry name" value="MIP/Aquaporin"/>
</dbReference>
<keyword evidence="6 9" id="KW-0472">Membrane</keyword>
<comment type="function">
    <text evidence="7">Aquaglyceroporin that may modulate the water content and osmolytes during anhydrobiosis.</text>
</comment>
<comment type="similarity">
    <text evidence="2 8">Belongs to the MIP/aquaporin (TC 1.A.8) family.</text>
</comment>
<dbReference type="WBParaSite" id="PSAMB.scaffold20822size689.g38138.t1">
    <property type="protein sequence ID" value="PSAMB.scaffold20822size689.g38138.t1"/>
    <property type="gene ID" value="PSAMB.scaffold20822size689.g38138"/>
</dbReference>
<keyword evidence="4 8" id="KW-0812">Transmembrane</keyword>
<dbReference type="SUPFAM" id="SSF81338">
    <property type="entry name" value="Aquaporin-like"/>
    <property type="match status" value="1"/>
</dbReference>
<keyword evidence="10" id="KW-1185">Reference proteome</keyword>
<keyword evidence="5 9" id="KW-1133">Transmembrane helix</keyword>
<organism evidence="10 11">
    <name type="scientific">Plectus sambesii</name>
    <dbReference type="NCBI Taxonomy" id="2011161"/>
    <lineage>
        <taxon>Eukaryota</taxon>
        <taxon>Metazoa</taxon>
        <taxon>Ecdysozoa</taxon>
        <taxon>Nematoda</taxon>
        <taxon>Chromadorea</taxon>
        <taxon>Plectida</taxon>
        <taxon>Plectina</taxon>
        <taxon>Plectoidea</taxon>
        <taxon>Plectidae</taxon>
        <taxon>Plectus</taxon>
    </lineage>
</organism>
<comment type="subcellular location">
    <subcellularLocation>
        <location evidence="1">Membrane</location>
        <topology evidence="1">Multi-pass membrane protein</topology>
    </subcellularLocation>
</comment>
<accession>A0A914VKD3</accession>
<dbReference type="Pfam" id="PF00230">
    <property type="entry name" value="MIP"/>
    <property type="match status" value="1"/>
</dbReference>
<dbReference type="GO" id="GO:0015250">
    <property type="term" value="F:water channel activity"/>
    <property type="evidence" value="ECO:0007669"/>
    <property type="project" value="TreeGrafter"/>
</dbReference>
<evidence type="ECO:0000256" key="9">
    <source>
        <dbReference type="SAM" id="Phobius"/>
    </source>
</evidence>
<sequence>IVGTAILGVCVAAIGDKRNKIPAHLHPLLGGLVVAMIGMCFGMNCGYPINPGRDLGPRIFTLIAGWGWEVFSYKNYTWFWVPIVGPTLGAVFGAWAYKIFIGIHWPD</sequence>
<evidence type="ECO:0000256" key="8">
    <source>
        <dbReference type="RuleBase" id="RU000477"/>
    </source>
</evidence>
<dbReference type="PANTHER" id="PTHR43829">
    <property type="entry name" value="AQUAPORIN OR AQUAGLYCEROPORIN RELATED"/>
    <property type="match status" value="1"/>
</dbReference>
<protein>
    <submittedName>
        <fullName evidence="11">Uncharacterized protein</fullName>
    </submittedName>
</protein>
<proteinExistence type="inferred from homology"/>
<feature type="transmembrane region" description="Helical" evidence="9">
    <location>
        <begin position="28"/>
        <end position="49"/>
    </location>
</feature>
<dbReference type="PANTHER" id="PTHR43829:SF9">
    <property type="entry name" value="AQUAPORIN-9"/>
    <property type="match status" value="1"/>
</dbReference>
<evidence type="ECO:0000313" key="10">
    <source>
        <dbReference type="Proteomes" id="UP000887566"/>
    </source>
</evidence>
<evidence type="ECO:0000256" key="2">
    <source>
        <dbReference type="ARBA" id="ARBA00006175"/>
    </source>
</evidence>
<reference evidence="11" key="1">
    <citation type="submission" date="2022-11" db="UniProtKB">
        <authorList>
            <consortium name="WormBaseParasite"/>
        </authorList>
    </citation>
    <scope>IDENTIFICATION</scope>
</reference>
<name>A0A914VKD3_9BILA</name>
<dbReference type="Proteomes" id="UP000887566">
    <property type="component" value="Unplaced"/>
</dbReference>
<dbReference type="Gene3D" id="1.20.1080.10">
    <property type="entry name" value="Glycerol uptake facilitator protein"/>
    <property type="match status" value="1"/>
</dbReference>
<evidence type="ECO:0000256" key="4">
    <source>
        <dbReference type="ARBA" id="ARBA00022692"/>
    </source>
</evidence>
<dbReference type="AlphaFoldDB" id="A0A914VKD3"/>
<evidence type="ECO:0000313" key="11">
    <source>
        <dbReference type="WBParaSite" id="PSAMB.scaffold20822size689.g38138.t1"/>
    </source>
</evidence>
<keyword evidence="3 8" id="KW-0813">Transport</keyword>
<evidence type="ECO:0000256" key="7">
    <source>
        <dbReference type="ARBA" id="ARBA00045280"/>
    </source>
</evidence>
<feature type="transmembrane region" description="Helical" evidence="9">
    <location>
        <begin position="78"/>
        <end position="97"/>
    </location>
</feature>
<dbReference type="PRINTS" id="PR00783">
    <property type="entry name" value="MINTRINSICP"/>
</dbReference>